<evidence type="ECO:0000256" key="5">
    <source>
        <dbReference type="ARBA" id="ARBA00023053"/>
    </source>
</evidence>
<feature type="non-terminal residue" evidence="11">
    <location>
        <position position="1"/>
    </location>
</feature>
<dbReference type="InterPro" id="IPR018422">
    <property type="entry name" value="Cation/H_exchanger_CPA1"/>
</dbReference>
<dbReference type="OrthoDB" id="196264at2759"/>
<feature type="transmembrane region" description="Helical" evidence="9">
    <location>
        <begin position="141"/>
        <end position="167"/>
    </location>
</feature>
<dbReference type="GO" id="GO:0007035">
    <property type="term" value="P:vacuolar acidification"/>
    <property type="evidence" value="ECO:0007669"/>
    <property type="project" value="TreeGrafter"/>
</dbReference>
<dbReference type="GO" id="GO:0005770">
    <property type="term" value="C:late endosome"/>
    <property type="evidence" value="ECO:0007669"/>
    <property type="project" value="TreeGrafter"/>
</dbReference>
<feature type="transmembrane region" description="Helical" evidence="9">
    <location>
        <begin position="188"/>
        <end position="207"/>
    </location>
</feature>
<evidence type="ECO:0000256" key="4">
    <source>
        <dbReference type="ARBA" id="ARBA00022989"/>
    </source>
</evidence>
<keyword evidence="8" id="KW-0739">Sodium transport</keyword>
<dbReference type="GO" id="GO:0015386">
    <property type="term" value="F:potassium:proton antiporter activity"/>
    <property type="evidence" value="ECO:0007669"/>
    <property type="project" value="TreeGrafter"/>
</dbReference>
<dbReference type="GO" id="GO:0015385">
    <property type="term" value="F:sodium:proton antiporter activity"/>
    <property type="evidence" value="ECO:0007669"/>
    <property type="project" value="InterPro"/>
</dbReference>
<evidence type="ECO:0000256" key="6">
    <source>
        <dbReference type="ARBA" id="ARBA00023065"/>
    </source>
</evidence>
<dbReference type="Proteomes" id="UP000267251">
    <property type="component" value="Unassembled WGS sequence"/>
</dbReference>
<dbReference type="InterPro" id="IPR006153">
    <property type="entry name" value="Cation/H_exchanger_TM"/>
</dbReference>
<evidence type="ECO:0000256" key="7">
    <source>
        <dbReference type="ARBA" id="ARBA00023136"/>
    </source>
</evidence>
<evidence type="ECO:0000256" key="1">
    <source>
        <dbReference type="ARBA" id="ARBA00004141"/>
    </source>
</evidence>
<feature type="transmembrane region" description="Helical" evidence="9">
    <location>
        <begin position="78"/>
        <end position="96"/>
    </location>
</feature>
<feature type="transmembrane region" description="Helical" evidence="9">
    <location>
        <begin position="219"/>
        <end position="238"/>
    </location>
</feature>
<dbReference type="EMBL" id="KZ988611">
    <property type="protein sequence ID" value="RKP11860.1"/>
    <property type="molecule type" value="Genomic_DNA"/>
</dbReference>
<evidence type="ECO:0000256" key="2">
    <source>
        <dbReference type="ARBA" id="ARBA00022448"/>
    </source>
</evidence>
<gene>
    <name evidence="11" type="ORF">BJ684DRAFT_3071</name>
</gene>
<keyword evidence="7 9" id="KW-0472">Membrane</keyword>
<dbReference type="PANTHER" id="PTHR10110">
    <property type="entry name" value="SODIUM/HYDROGEN EXCHANGER"/>
    <property type="match status" value="1"/>
</dbReference>
<evidence type="ECO:0000313" key="11">
    <source>
        <dbReference type="EMBL" id="RKP11860.1"/>
    </source>
</evidence>
<dbReference type="GO" id="GO:0005769">
    <property type="term" value="C:early endosome"/>
    <property type="evidence" value="ECO:0007669"/>
    <property type="project" value="TreeGrafter"/>
</dbReference>
<evidence type="ECO:0000313" key="12">
    <source>
        <dbReference type="Proteomes" id="UP000267251"/>
    </source>
</evidence>
<name>A0A4P9Y200_9FUNG</name>
<keyword evidence="6" id="KW-0406">Ion transport</keyword>
<dbReference type="Pfam" id="PF00999">
    <property type="entry name" value="Na_H_Exchanger"/>
    <property type="match status" value="1"/>
</dbReference>
<feature type="domain" description="Cation/H+ exchanger transmembrane" evidence="10">
    <location>
        <begin position="11"/>
        <end position="239"/>
    </location>
</feature>
<dbReference type="PANTHER" id="PTHR10110:SF187">
    <property type="entry name" value="SODIUM_HYDROGEN EXCHANGER"/>
    <property type="match status" value="1"/>
</dbReference>
<keyword evidence="3 9" id="KW-0812">Transmembrane</keyword>
<dbReference type="GO" id="GO:0000329">
    <property type="term" value="C:fungal-type vacuole membrane"/>
    <property type="evidence" value="ECO:0007669"/>
    <property type="project" value="TreeGrafter"/>
</dbReference>
<accession>A0A4P9Y200</accession>
<keyword evidence="4 9" id="KW-1133">Transmembrane helix</keyword>
<protein>
    <submittedName>
        <fullName evidence="11">Cation/H+ exchanger</fullName>
    </submittedName>
</protein>
<evidence type="ECO:0000256" key="8">
    <source>
        <dbReference type="ARBA" id="ARBA00023201"/>
    </source>
</evidence>
<keyword evidence="12" id="KW-1185">Reference proteome</keyword>
<proteinExistence type="predicted"/>
<feature type="transmembrane region" description="Helical" evidence="9">
    <location>
        <begin position="23"/>
        <end position="48"/>
    </location>
</feature>
<feature type="transmembrane region" description="Helical" evidence="9">
    <location>
        <begin position="116"/>
        <end position="135"/>
    </location>
</feature>
<feature type="non-terminal residue" evidence="11">
    <location>
        <position position="247"/>
    </location>
</feature>
<reference evidence="12" key="1">
    <citation type="journal article" date="2018" name="Nat. Microbiol.">
        <title>Leveraging single-cell genomics to expand the fungal tree of life.</title>
        <authorList>
            <person name="Ahrendt S.R."/>
            <person name="Quandt C.A."/>
            <person name="Ciobanu D."/>
            <person name="Clum A."/>
            <person name="Salamov A."/>
            <person name="Andreopoulos B."/>
            <person name="Cheng J.F."/>
            <person name="Woyke T."/>
            <person name="Pelin A."/>
            <person name="Henrissat B."/>
            <person name="Reynolds N.K."/>
            <person name="Benny G.L."/>
            <person name="Smith M.E."/>
            <person name="James T.Y."/>
            <person name="Grigoriev I.V."/>
        </authorList>
    </citation>
    <scope>NUCLEOTIDE SEQUENCE [LARGE SCALE GENOMIC DNA]</scope>
</reference>
<comment type="subcellular location">
    <subcellularLocation>
        <location evidence="1">Membrane</location>
        <topology evidence="1">Multi-pass membrane protein</topology>
    </subcellularLocation>
</comment>
<keyword evidence="2" id="KW-0813">Transport</keyword>
<feature type="transmembrane region" description="Helical" evidence="9">
    <location>
        <begin position="55"/>
        <end position="72"/>
    </location>
</feature>
<keyword evidence="5" id="KW-0915">Sodium</keyword>
<evidence type="ECO:0000259" key="10">
    <source>
        <dbReference type="Pfam" id="PF00999"/>
    </source>
</evidence>
<organism evidence="11 12">
    <name type="scientific">Piptocephalis cylindrospora</name>
    <dbReference type="NCBI Taxonomy" id="1907219"/>
    <lineage>
        <taxon>Eukaryota</taxon>
        <taxon>Fungi</taxon>
        <taxon>Fungi incertae sedis</taxon>
        <taxon>Zoopagomycota</taxon>
        <taxon>Zoopagomycotina</taxon>
        <taxon>Zoopagomycetes</taxon>
        <taxon>Zoopagales</taxon>
        <taxon>Piptocephalidaceae</taxon>
        <taxon>Piptocephalis</taxon>
    </lineage>
</organism>
<dbReference type="AlphaFoldDB" id="A0A4P9Y200"/>
<evidence type="ECO:0000256" key="3">
    <source>
        <dbReference type="ARBA" id="ARBA00022692"/>
    </source>
</evidence>
<evidence type="ECO:0000256" key="9">
    <source>
        <dbReference type="SAM" id="Phobius"/>
    </source>
</evidence>
<sequence length="247" mass="27359">VYGSTLREFSGEEVHLTNVLRGFGMFGGVFFGSLAIGVIVGLACALLLKHTDLRLYPAIESCMVILIAYSTYLLPNAIHLSGIVSLLFCGMTLKHYAYDNLSRQSKRTTKYMFQVLAHLSENFIFIYLGLTLFTATDNKYLFFFIFSTFIIITVARYASVFPLSALINLVSRHVMRRSHDPMRPSHQMMLFWAGLRGAVAFALAFSFTGTDGPAARTTILSVVVLSILLFGGTTTRVVQLLGIRTGV</sequence>